<dbReference type="InterPro" id="IPR005455">
    <property type="entry name" value="PFN_euk"/>
</dbReference>
<dbReference type="InterPro" id="IPR048278">
    <property type="entry name" value="PFN"/>
</dbReference>
<evidence type="ECO:0000313" key="3">
    <source>
        <dbReference type="EMBL" id="CAD9373486.1"/>
    </source>
</evidence>
<dbReference type="InterPro" id="IPR036140">
    <property type="entry name" value="PFN_sf"/>
</dbReference>
<dbReference type="Gene3D" id="3.30.450.30">
    <property type="entry name" value="Dynein light chain 2a, cytoplasmic"/>
    <property type="match status" value="1"/>
</dbReference>
<accession>A0A7S2ANW7</accession>
<protein>
    <recommendedName>
        <fullName evidence="2">Profilin</fullName>
    </recommendedName>
</protein>
<comment type="similarity">
    <text evidence="1 2">Belongs to the profilin family.</text>
</comment>
<gene>
    <name evidence="3" type="ORF">AAND1436_LOCUS5468</name>
</gene>
<dbReference type="AlphaFoldDB" id="A0A7S2ANW7"/>
<dbReference type="Pfam" id="PF00235">
    <property type="entry name" value="Profilin"/>
    <property type="match status" value="1"/>
</dbReference>
<evidence type="ECO:0000256" key="2">
    <source>
        <dbReference type="RuleBase" id="RU003909"/>
    </source>
</evidence>
<name>A0A7S2ANW7_9DINO</name>
<evidence type="ECO:0000256" key="1">
    <source>
        <dbReference type="ARBA" id="ARBA00010058"/>
    </source>
</evidence>
<dbReference type="EMBL" id="HBGQ01011200">
    <property type="protein sequence ID" value="CAD9373486.1"/>
    <property type="molecule type" value="Transcribed_RNA"/>
</dbReference>
<reference evidence="3" key="1">
    <citation type="submission" date="2021-01" db="EMBL/GenBank/DDBJ databases">
        <authorList>
            <person name="Corre E."/>
            <person name="Pelletier E."/>
            <person name="Niang G."/>
            <person name="Scheremetjew M."/>
            <person name="Finn R."/>
            <person name="Kale V."/>
            <person name="Holt S."/>
            <person name="Cochrane G."/>
            <person name="Meng A."/>
            <person name="Brown T."/>
            <person name="Cohen L."/>
        </authorList>
    </citation>
    <scope>NUCLEOTIDE SEQUENCE</scope>
    <source>
        <strain evidence="3">CCMP2222</strain>
    </source>
</reference>
<dbReference type="SMART" id="SM00392">
    <property type="entry name" value="PROF"/>
    <property type="match status" value="1"/>
</dbReference>
<organism evidence="3">
    <name type="scientific">Alexandrium andersonii</name>
    <dbReference type="NCBI Taxonomy" id="327968"/>
    <lineage>
        <taxon>Eukaryota</taxon>
        <taxon>Sar</taxon>
        <taxon>Alveolata</taxon>
        <taxon>Dinophyceae</taxon>
        <taxon>Gonyaulacales</taxon>
        <taxon>Pyrocystaceae</taxon>
        <taxon>Alexandrium</taxon>
    </lineage>
</organism>
<dbReference type="SUPFAM" id="SSF55770">
    <property type="entry name" value="Profilin (actin-binding protein)"/>
    <property type="match status" value="1"/>
</dbReference>
<sequence>MAEEEEGSWDQTVEEWVISEGYCVAGALAQCADGAFYAAAPVAGEAGWAHVFKEDHEEDILQDDDTTKKVTICEATSLLETITNGKAPPTGLWLGGLKYTVTRYEPEFESGDYTLVVISAARPKKGVHLVSTGSQILACFYDEEKSQSPGNAKKAALAFAEYLKGIGY</sequence>
<proteinExistence type="inferred from homology"/>
<keyword evidence="2" id="KW-0009">Actin-binding</keyword>
<dbReference type="GO" id="GO:0003779">
    <property type="term" value="F:actin binding"/>
    <property type="evidence" value="ECO:0007669"/>
    <property type="project" value="UniProtKB-KW"/>
</dbReference>